<feature type="transmembrane region" description="Helical" evidence="10">
    <location>
        <begin position="130"/>
        <end position="154"/>
    </location>
</feature>
<comment type="pathway">
    <text evidence="10">Lipid metabolism; phospholipid metabolism.</text>
</comment>
<dbReference type="RefSeq" id="WP_126117842.1">
    <property type="nucleotide sequence ID" value="NZ_CP101806.1"/>
</dbReference>
<evidence type="ECO:0000256" key="6">
    <source>
        <dbReference type="ARBA" id="ARBA00023098"/>
    </source>
</evidence>
<dbReference type="NCBIfam" id="TIGR00023">
    <property type="entry name" value="glycerol-3-phosphate 1-O-acyltransferase PlsY"/>
    <property type="match status" value="1"/>
</dbReference>
<evidence type="ECO:0000313" key="14">
    <source>
        <dbReference type="Proteomes" id="UP000280036"/>
    </source>
</evidence>
<dbReference type="EMBL" id="CP101806">
    <property type="protein sequence ID" value="UUD35713.1"/>
    <property type="molecule type" value="Genomic_DNA"/>
</dbReference>
<feature type="transmembrane region" description="Helical" evidence="10">
    <location>
        <begin position="61"/>
        <end position="85"/>
    </location>
</feature>
<keyword evidence="6 10" id="KW-0443">Lipid metabolism</keyword>
<keyword evidence="9 10" id="KW-1208">Phospholipid metabolism</keyword>
<feature type="transmembrane region" description="Helical" evidence="10">
    <location>
        <begin position="97"/>
        <end position="118"/>
    </location>
</feature>
<comment type="subcellular location">
    <subcellularLocation>
        <location evidence="10">Cell membrane</location>
        <topology evidence="10">Multi-pass membrane protein</topology>
    </subcellularLocation>
</comment>
<organism evidence="13 14">
    <name type="scientific">Mycoplasmopsis caviae</name>
    <dbReference type="NCBI Taxonomy" id="55603"/>
    <lineage>
        <taxon>Bacteria</taxon>
        <taxon>Bacillati</taxon>
        <taxon>Mycoplasmatota</taxon>
        <taxon>Mycoplasmoidales</taxon>
        <taxon>Metamycoplasmataceae</taxon>
        <taxon>Mycoplasmopsis</taxon>
    </lineage>
</organism>
<dbReference type="InterPro" id="IPR003811">
    <property type="entry name" value="G3P_acylTferase_PlsY"/>
</dbReference>
<evidence type="ECO:0000313" key="13">
    <source>
        <dbReference type="EMBL" id="VDR41547.1"/>
    </source>
</evidence>
<keyword evidence="1 10" id="KW-1003">Cell membrane</keyword>
<dbReference type="PANTHER" id="PTHR30309">
    <property type="entry name" value="INNER MEMBRANE PROTEIN YGIH"/>
    <property type="match status" value="1"/>
</dbReference>
<dbReference type="Pfam" id="PF02660">
    <property type="entry name" value="G3P_acyltransf"/>
    <property type="match status" value="1"/>
</dbReference>
<comment type="subunit">
    <text evidence="10">Probably interacts with PlsX.</text>
</comment>
<keyword evidence="4 10" id="KW-0812">Transmembrane</keyword>
<dbReference type="OrthoDB" id="9777124at2"/>
<dbReference type="Proteomes" id="UP001058569">
    <property type="component" value="Chromosome"/>
</dbReference>
<comment type="catalytic activity">
    <reaction evidence="10">
        <text>an acyl phosphate + sn-glycerol 3-phosphate = a 1-acyl-sn-glycero-3-phosphate + phosphate</text>
        <dbReference type="Rhea" id="RHEA:34075"/>
        <dbReference type="ChEBI" id="CHEBI:43474"/>
        <dbReference type="ChEBI" id="CHEBI:57597"/>
        <dbReference type="ChEBI" id="CHEBI:57970"/>
        <dbReference type="ChEBI" id="CHEBI:59918"/>
        <dbReference type="EC" id="2.3.1.275"/>
    </reaction>
</comment>
<keyword evidence="7 10" id="KW-0472">Membrane</keyword>
<dbReference type="GO" id="GO:0008654">
    <property type="term" value="P:phospholipid biosynthetic process"/>
    <property type="evidence" value="ECO:0007669"/>
    <property type="project" value="UniProtKB-UniRule"/>
</dbReference>
<evidence type="ECO:0000256" key="1">
    <source>
        <dbReference type="ARBA" id="ARBA00022475"/>
    </source>
</evidence>
<keyword evidence="8 10" id="KW-0594">Phospholipid biosynthesis</keyword>
<dbReference type="AlphaFoldDB" id="A0A3P8KW43"/>
<evidence type="ECO:0000256" key="2">
    <source>
        <dbReference type="ARBA" id="ARBA00022516"/>
    </source>
</evidence>
<comment type="function">
    <text evidence="10">Catalyzes the transfer of an acyl group from acyl-phosphate (acyl-PO(4)) to glycerol-3-phosphate (G3P) to form lysophosphatidic acid (LPA). This enzyme utilizes acyl-phosphate as fatty acyl donor, but not acyl-CoA or acyl-ACP.</text>
</comment>
<feature type="compositionally biased region" description="Basic and acidic residues" evidence="11">
    <location>
        <begin position="231"/>
        <end position="245"/>
    </location>
</feature>
<evidence type="ECO:0000256" key="5">
    <source>
        <dbReference type="ARBA" id="ARBA00022989"/>
    </source>
</evidence>
<feature type="transmembrane region" description="Helical" evidence="10">
    <location>
        <begin position="198"/>
        <end position="217"/>
    </location>
</feature>
<comment type="similarity">
    <text evidence="10">Belongs to the PlsY family.</text>
</comment>
<evidence type="ECO:0000256" key="4">
    <source>
        <dbReference type="ARBA" id="ARBA00022692"/>
    </source>
</evidence>
<gene>
    <name evidence="10 13" type="primary">plsY</name>
    <name evidence="13" type="ORF">NCTC10126_00024</name>
    <name evidence="12" type="ORF">NPA07_02455</name>
</gene>
<reference evidence="12" key="2">
    <citation type="submission" date="2022-07" db="EMBL/GenBank/DDBJ databases">
        <title>Complete genome of Mycoplasma caviae type strain G122.</title>
        <authorList>
            <person name="Spergser J."/>
        </authorList>
    </citation>
    <scope>NUCLEOTIDE SEQUENCE</scope>
    <source>
        <strain evidence="12">G122</strain>
    </source>
</reference>
<keyword evidence="5 10" id="KW-1133">Transmembrane helix</keyword>
<evidence type="ECO:0000313" key="15">
    <source>
        <dbReference type="Proteomes" id="UP001058569"/>
    </source>
</evidence>
<evidence type="ECO:0000256" key="9">
    <source>
        <dbReference type="ARBA" id="ARBA00023264"/>
    </source>
</evidence>
<keyword evidence="13" id="KW-0012">Acyltransferase</keyword>
<feature type="transmembrane region" description="Helical" evidence="10">
    <location>
        <begin position="6"/>
        <end position="31"/>
    </location>
</feature>
<feature type="region of interest" description="Disordered" evidence="11">
    <location>
        <begin position="231"/>
        <end position="251"/>
    </location>
</feature>
<evidence type="ECO:0000256" key="3">
    <source>
        <dbReference type="ARBA" id="ARBA00022679"/>
    </source>
</evidence>
<dbReference type="EC" id="2.3.1.275" evidence="10"/>
<proteinExistence type="inferred from homology"/>
<dbReference type="UniPathway" id="UPA00085"/>
<keyword evidence="3 10" id="KW-0808">Transferase</keyword>
<name>A0A3P8KW43_9BACT</name>
<dbReference type="GO" id="GO:0005886">
    <property type="term" value="C:plasma membrane"/>
    <property type="evidence" value="ECO:0007669"/>
    <property type="project" value="UniProtKB-SubCell"/>
</dbReference>
<accession>A0A3P8KW43</accession>
<keyword evidence="15" id="KW-1185">Reference proteome</keyword>
<reference evidence="13 14" key="1">
    <citation type="submission" date="2018-12" db="EMBL/GenBank/DDBJ databases">
        <authorList>
            <consortium name="Pathogen Informatics"/>
        </authorList>
    </citation>
    <scope>NUCLEOTIDE SEQUENCE [LARGE SCALE GENOMIC DNA]</scope>
    <source>
        <strain evidence="13 14">NCTC10126</strain>
    </source>
</reference>
<protein>
    <recommendedName>
        <fullName evidence="10">Glycerol-3-phosphate acyltransferase</fullName>
    </recommendedName>
    <alternativeName>
        <fullName evidence="10">Acyl-PO4 G3P acyltransferase</fullName>
    </alternativeName>
    <alternativeName>
        <fullName evidence="10">Acyl-phosphate--glycerol-3-phosphate acyltransferase</fullName>
    </alternativeName>
    <alternativeName>
        <fullName evidence="10">G3P acyltransferase</fullName>
        <shortName evidence="10">GPAT</shortName>
        <ecNumber evidence="10">2.3.1.275</ecNumber>
    </alternativeName>
    <alternativeName>
        <fullName evidence="10">Lysophosphatidic acid synthase</fullName>
        <shortName evidence="10">LPA synthase</shortName>
    </alternativeName>
</protein>
<keyword evidence="2 10" id="KW-0444">Lipid biosynthesis</keyword>
<dbReference type="GO" id="GO:0043772">
    <property type="term" value="F:acyl-phosphate glycerol-3-phosphate acyltransferase activity"/>
    <property type="evidence" value="ECO:0007669"/>
    <property type="project" value="UniProtKB-UniRule"/>
</dbReference>
<dbReference type="SMART" id="SM01207">
    <property type="entry name" value="G3P_acyltransf"/>
    <property type="match status" value="1"/>
</dbReference>
<sequence length="251" mass="27976">MHIIFYSILLNLALVLVGYISLGSLNTSIILSKWKKKDDIRLHNSKNAGATNSLRTYGMKFAGLVFAIDVFKTLIPTLILAAILNHVEQAYIFASKYYMSPQSLALGVIIGHIFPLYFKFKGGKGVACTIGLIASINIILFLVAATMFFIIVFASRYVSLASIVCAIILIPLSFIPWMTSGILGYWSNFINVLTINMWYVSGIIYLIAAILIITMHHSNIRRLIKHSESKLGSKEKESQNLKNDEQNLPNV</sequence>
<evidence type="ECO:0000256" key="11">
    <source>
        <dbReference type="SAM" id="MobiDB-lite"/>
    </source>
</evidence>
<evidence type="ECO:0000256" key="8">
    <source>
        <dbReference type="ARBA" id="ARBA00023209"/>
    </source>
</evidence>
<evidence type="ECO:0000313" key="12">
    <source>
        <dbReference type="EMBL" id="UUD35713.1"/>
    </source>
</evidence>
<dbReference type="EMBL" id="UZVY01000001">
    <property type="protein sequence ID" value="VDR41547.1"/>
    <property type="molecule type" value="Genomic_DNA"/>
</dbReference>
<evidence type="ECO:0000256" key="10">
    <source>
        <dbReference type="HAMAP-Rule" id="MF_01043"/>
    </source>
</evidence>
<dbReference type="Proteomes" id="UP000280036">
    <property type="component" value="Unassembled WGS sequence"/>
</dbReference>
<dbReference type="HAMAP" id="MF_01043">
    <property type="entry name" value="PlsY"/>
    <property type="match status" value="1"/>
</dbReference>
<evidence type="ECO:0000256" key="7">
    <source>
        <dbReference type="ARBA" id="ARBA00023136"/>
    </source>
</evidence>
<feature type="transmembrane region" description="Helical" evidence="10">
    <location>
        <begin position="160"/>
        <end position="186"/>
    </location>
</feature>
<dbReference type="PANTHER" id="PTHR30309:SF0">
    <property type="entry name" value="GLYCEROL-3-PHOSPHATE ACYLTRANSFERASE-RELATED"/>
    <property type="match status" value="1"/>
</dbReference>